<dbReference type="EnsemblMetazoa" id="CapteT192635">
    <property type="protein sequence ID" value="CapteP192635"/>
    <property type="gene ID" value="CapteG192635"/>
</dbReference>
<protein>
    <submittedName>
        <fullName evidence="2 3">Uncharacterized protein</fullName>
    </submittedName>
</protein>
<reference evidence="3" key="3">
    <citation type="submission" date="2015-06" db="UniProtKB">
        <authorList>
            <consortium name="EnsemblMetazoa"/>
        </authorList>
    </citation>
    <scope>IDENTIFICATION</scope>
</reference>
<feature type="region of interest" description="Disordered" evidence="1">
    <location>
        <begin position="68"/>
        <end position="100"/>
    </location>
</feature>
<evidence type="ECO:0000256" key="1">
    <source>
        <dbReference type="SAM" id="MobiDB-lite"/>
    </source>
</evidence>
<accession>R7T3V7</accession>
<evidence type="ECO:0000313" key="2">
    <source>
        <dbReference type="EMBL" id="ELT87376.1"/>
    </source>
</evidence>
<sequence>MPKLASFGWNKDKSSSNRTQLFHILPHNRSTQFSMAHFFLHNESVSRFTSFATTQVDGEKAMKAWVRGTSDHQGGRQQRATSKRLAAEAVHATEDNLSDY</sequence>
<gene>
    <name evidence="2" type="ORF">CAPTEDRAFT_192635</name>
</gene>
<reference evidence="2 4" key="2">
    <citation type="journal article" date="2013" name="Nature">
        <title>Insights into bilaterian evolution from three spiralian genomes.</title>
        <authorList>
            <person name="Simakov O."/>
            <person name="Marletaz F."/>
            <person name="Cho S.J."/>
            <person name="Edsinger-Gonzales E."/>
            <person name="Havlak P."/>
            <person name="Hellsten U."/>
            <person name="Kuo D.H."/>
            <person name="Larsson T."/>
            <person name="Lv J."/>
            <person name="Arendt D."/>
            <person name="Savage R."/>
            <person name="Osoegawa K."/>
            <person name="de Jong P."/>
            <person name="Grimwood J."/>
            <person name="Chapman J.A."/>
            <person name="Shapiro H."/>
            <person name="Aerts A."/>
            <person name="Otillar R.P."/>
            <person name="Terry A.Y."/>
            <person name="Boore J.L."/>
            <person name="Grigoriev I.V."/>
            <person name="Lindberg D.R."/>
            <person name="Seaver E.C."/>
            <person name="Weisblat D.A."/>
            <person name="Putnam N.H."/>
            <person name="Rokhsar D.S."/>
        </authorList>
    </citation>
    <scope>NUCLEOTIDE SEQUENCE</scope>
    <source>
        <strain evidence="2 4">I ESC-2004</strain>
    </source>
</reference>
<dbReference type="HOGENOM" id="CLU_2308701_0_0_1"/>
<proteinExistence type="predicted"/>
<reference evidence="4" key="1">
    <citation type="submission" date="2012-12" db="EMBL/GenBank/DDBJ databases">
        <authorList>
            <person name="Hellsten U."/>
            <person name="Grimwood J."/>
            <person name="Chapman J.A."/>
            <person name="Shapiro H."/>
            <person name="Aerts A."/>
            <person name="Otillar R.P."/>
            <person name="Terry A.Y."/>
            <person name="Boore J.L."/>
            <person name="Simakov O."/>
            <person name="Marletaz F."/>
            <person name="Cho S.-J."/>
            <person name="Edsinger-Gonzales E."/>
            <person name="Havlak P."/>
            <person name="Kuo D.-H."/>
            <person name="Larsson T."/>
            <person name="Lv J."/>
            <person name="Arendt D."/>
            <person name="Savage R."/>
            <person name="Osoegawa K."/>
            <person name="de Jong P."/>
            <person name="Lindberg D.R."/>
            <person name="Seaver E.C."/>
            <person name="Weisblat D.A."/>
            <person name="Putnam N.H."/>
            <person name="Grigoriev I.V."/>
            <person name="Rokhsar D.S."/>
        </authorList>
    </citation>
    <scope>NUCLEOTIDE SEQUENCE</scope>
    <source>
        <strain evidence="4">I ESC-2004</strain>
    </source>
</reference>
<keyword evidence="4" id="KW-1185">Reference proteome</keyword>
<dbReference type="Proteomes" id="UP000014760">
    <property type="component" value="Unassembled WGS sequence"/>
</dbReference>
<dbReference type="EMBL" id="KB312359">
    <property type="protein sequence ID" value="ELT87376.1"/>
    <property type="molecule type" value="Genomic_DNA"/>
</dbReference>
<name>R7T3V7_CAPTE</name>
<dbReference type="EMBL" id="AMQN01015920">
    <property type="status" value="NOT_ANNOTATED_CDS"/>
    <property type="molecule type" value="Genomic_DNA"/>
</dbReference>
<dbReference type="AlphaFoldDB" id="R7T3V7"/>
<evidence type="ECO:0000313" key="4">
    <source>
        <dbReference type="Proteomes" id="UP000014760"/>
    </source>
</evidence>
<evidence type="ECO:0000313" key="3">
    <source>
        <dbReference type="EnsemblMetazoa" id="CapteP192635"/>
    </source>
</evidence>
<organism evidence="2">
    <name type="scientific">Capitella teleta</name>
    <name type="common">Polychaete worm</name>
    <dbReference type="NCBI Taxonomy" id="283909"/>
    <lineage>
        <taxon>Eukaryota</taxon>
        <taxon>Metazoa</taxon>
        <taxon>Spiralia</taxon>
        <taxon>Lophotrochozoa</taxon>
        <taxon>Annelida</taxon>
        <taxon>Polychaeta</taxon>
        <taxon>Sedentaria</taxon>
        <taxon>Scolecida</taxon>
        <taxon>Capitellidae</taxon>
        <taxon>Capitella</taxon>
    </lineage>
</organism>